<keyword evidence="1" id="KW-1133">Transmembrane helix</keyword>
<feature type="transmembrane region" description="Helical" evidence="1">
    <location>
        <begin position="35"/>
        <end position="57"/>
    </location>
</feature>
<evidence type="ECO:0000313" key="3">
    <source>
        <dbReference type="Proteomes" id="UP000095679"/>
    </source>
</evidence>
<gene>
    <name evidence="2" type="ORF">ERS852450_02456</name>
</gene>
<keyword evidence="1" id="KW-0472">Membrane</keyword>
<keyword evidence="1" id="KW-0812">Transmembrane</keyword>
<dbReference type="AlphaFoldDB" id="A0A174I5U9"/>
<reference evidence="2 3" key="1">
    <citation type="submission" date="2015-09" db="EMBL/GenBank/DDBJ databases">
        <authorList>
            <consortium name="Pathogen Informatics"/>
        </authorList>
    </citation>
    <scope>NUCLEOTIDE SEQUENCE [LARGE SCALE GENOMIC DNA]</scope>
    <source>
        <strain evidence="2 3">2789STDY5834835</strain>
    </source>
</reference>
<evidence type="ECO:0000256" key="1">
    <source>
        <dbReference type="SAM" id="Phobius"/>
    </source>
</evidence>
<proteinExistence type="predicted"/>
<sequence>MKTPRIANAIGQIDDDLVAGAAKCKTKNKKHWLKWGSLAACFAVLVIAGAAILPSLFRENVTPEGTDSRYKDFSIQASESAIVWPGEYQTIYEKYRNVEIDGIEYHGKGRAVSEAWIGESIGNYTVVGYDEVNNGKKYSAEFEAYALKDIAQSQFIAVKMENSYYVFQNDEYAPPNTLGELMDAVNLSEVVELQRFSEGDNSPDSKHFALSSDDYVWEVLSECRNAPFVEDQTWTVGDRSYLSFTITSEALGVYKVALYVTEDGYLWTNAFNWQYLFNIGEDAAGRIIHYAKENSTEVEYEPYRNSVAGTIIEITEEYILVDDSILCKSPADGITYKVLLNDLRISRYVDYGIVKVGDIVQISYEGEIDETSGNTIAGAISAFKATISDGDVLIPE</sequence>
<name>A0A174I5U9_9FIRM</name>
<dbReference type="RefSeq" id="WP_055299389.1">
    <property type="nucleotide sequence ID" value="NZ_BLYK01000018.1"/>
</dbReference>
<evidence type="ECO:0000313" key="2">
    <source>
        <dbReference type="EMBL" id="CUO80439.1"/>
    </source>
</evidence>
<protein>
    <submittedName>
        <fullName evidence="2">Uncharacterized protein</fullName>
    </submittedName>
</protein>
<dbReference type="Proteomes" id="UP000095679">
    <property type="component" value="Unassembled WGS sequence"/>
</dbReference>
<dbReference type="EMBL" id="CYZL01000025">
    <property type="protein sequence ID" value="CUO80439.1"/>
    <property type="molecule type" value="Genomic_DNA"/>
</dbReference>
<organism evidence="2 3">
    <name type="scientific">Anaerobutyricum hallii</name>
    <dbReference type="NCBI Taxonomy" id="39488"/>
    <lineage>
        <taxon>Bacteria</taxon>
        <taxon>Bacillati</taxon>
        <taxon>Bacillota</taxon>
        <taxon>Clostridia</taxon>
        <taxon>Lachnospirales</taxon>
        <taxon>Lachnospiraceae</taxon>
        <taxon>Anaerobutyricum</taxon>
    </lineage>
</organism>
<accession>A0A174I5U9</accession>